<dbReference type="GO" id="GO:0009360">
    <property type="term" value="C:DNA polymerase III complex"/>
    <property type="evidence" value="ECO:0007669"/>
    <property type="project" value="InterPro"/>
</dbReference>
<organism evidence="14 15">
    <name type="scientific">Proteiniphilum saccharofermentans</name>
    <dbReference type="NCBI Taxonomy" id="1642647"/>
    <lineage>
        <taxon>Bacteria</taxon>
        <taxon>Pseudomonadati</taxon>
        <taxon>Bacteroidota</taxon>
        <taxon>Bacteroidia</taxon>
        <taxon>Bacteroidales</taxon>
        <taxon>Dysgonomonadaceae</taxon>
        <taxon>Proteiniphilum</taxon>
    </lineage>
</organism>
<dbReference type="GO" id="GO:0006261">
    <property type="term" value="P:DNA-templated DNA replication"/>
    <property type="evidence" value="ECO:0007669"/>
    <property type="project" value="TreeGrafter"/>
</dbReference>
<dbReference type="InterPro" id="IPR027417">
    <property type="entry name" value="P-loop_NTPase"/>
</dbReference>
<keyword evidence="7" id="KW-0862">Zinc</keyword>
<dbReference type="PANTHER" id="PTHR11669">
    <property type="entry name" value="REPLICATION FACTOR C / DNA POLYMERASE III GAMMA-TAU SUBUNIT"/>
    <property type="match status" value="1"/>
</dbReference>
<dbReference type="NCBIfam" id="NF011531">
    <property type="entry name" value="PRK14971.1"/>
    <property type="match status" value="1"/>
</dbReference>
<dbReference type="Gene3D" id="1.10.8.60">
    <property type="match status" value="1"/>
</dbReference>
<feature type="region of interest" description="Disordered" evidence="12">
    <location>
        <begin position="370"/>
        <end position="454"/>
    </location>
</feature>
<evidence type="ECO:0000256" key="2">
    <source>
        <dbReference type="ARBA" id="ARBA00022679"/>
    </source>
</evidence>
<sequence length="616" mass="68935">MDTFVVSARKYRPSTFKSVVGQEALTTTLKNAIAGNKLAHAYLFSGPRGVGKTTCARIFAKTINCLNPAADHEACNQCESCVAFNEQRSYNIHELDAASNNGVDDIRNLIDQVRVPPQIGRYKVYIIDEVHMLSQAAFNSFLKTLEEPPAHAIFILATTEKQKIIPTILSRCQVYDFNRITIADTVAHLQYVADQEGVITEPEALNIIAQKADGGMRDALSIFDQTVSYTGGNITYQAVIENLNVLDYEYYFRLSDAILDGNVVECLLILNDILNRGFEGQYIISGISNHFRDLLVCKDAATAQLFQVGASIRERYVTMAQKCSNQFLYQAIEISNECDLNYRLSKNKRLLLELSLIRLCQLSNRDDASGMKTEKKRTIEPIVSKEKPAQTDTGQEKAPETEKITEKEKVTERETTTQGNPYSEKENDSGKKNISGTDNDGQKPAASNIRKPAEAAVSLKKKTVSLSGMGVSLSSITSKKEEENSSSGSEAQQQNGKNLFTESELVNAWKDYADSLNEEKLLKNTMTLYHPRMLNDTLFEVEVNTELNKQYLTDHSIALLSFLREKLRNDDITMTIRIAETNAIKKPLTSREIFDEMVQQNPSLQKLSDEFGLELS</sequence>
<keyword evidence="9 11" id="KW-0239">DNA-directed DNA polymerase</keyword>
<dbReference type="Pfam" id="PF13177">
    <property type="entry name" value="DNA_pol3_delta2"/>
    <property type="match status" value="1"/>
</dbReference>
<proteinExistence type="inferred from homology"/>
<dbReference type="SUPFAM" id="SSF48019">
    <property type="entry name" value="post-AAA+ oligomerization domain-like"/>
    <property type="match status" value="1"/>
</dbReference>
<evidence type="ECO:0000256" key="6">
    <source>
        <dbReference type="ARBA" id="ARBA00022741"/>
    </source>
</evidence>
<comment type="subunit">
    <text evidence="11">DNA polymerase III contains a core (composed of alpha, epsilon and theta chains) that associates with a tau subunit. This core dimerizes to form the POLIII' complex. PolIII' associates with the gamma complex (composed of gamma, delta, delta', psi and chi chains) and with the beta chain to form the complete DNA polymerase III complex.</text>
</comment>
<dbReference type="GO" id="GO:0003887">
    <property type="term" value="F:DNA-directed DNA polymerase activity"/>
    <property type="evidence" value="ECO:0007669"/>
    <property type="project" value="UniProtKB-KW"/>
</dbReference>
<comment type="similarity">
    <text evidence="1 11">Belongs to the DnaX/STICHEL family.</text>
</comment>
<evidence type="ECO:0000256" key="9">
    <source>
        <dbReference type="ARBA" id="ARBA00022932"/>
    </source>
</evidence>
<dbReference type="RefSeq" id="WP_076931859.1">
    <property type="nucleotide sequence ID" value="NZ_LT605205.1"/>
</dbReference>
<name>A0A1R3T7G0_9BACT</name>
<dbReference type="InterPro" id="IPR003593">
    <property type="entry name" value="AAA+_ATPase"/>
</dbReference>
<dbReference type="Gene3D" id="1.20.272.10">
    <property type="match status" value="1"/>
</dbReference>
<gene>
    <name evidence="11" type="primary">dnaX</name>
    <name evidence="14" type="ORF">PSM36_3387</name>
</gene>
<dbReference type="InterPro" id="IPR050238">
    <property type="entry name" value="DNA_Rep/Repair_Clamp_Loader"/>
</dbReference>
<evidence type="ECO:0000256" key="8">
    <source>
        <dbReference type="ARBA" id="ARBA00022840"/>
    </source>
</evidence>
<dbReference type="InterPro" id="IPR001270">
    <property type="entry name" value="ClpA/B"/>
</dbReference>
<dbReference type="Pfam" id="PF22608">
    <property type="entry name" value="DNAX_ATPase_lid"/>
    <property type="match status" value="1"/>
</dbReference>
<evidence type="ECO:0000256" key="5">
    <source>
        <dbReference type="ARBA" id="ARBA00022723"/>
    </source>
</evidence>
<dbReference type="InterPro" id="IPR022754">
    <property type="entry name" value="DNA_pol_III_gamma-3"/>
</dbReference>
<dbReference type="InterPro" id="IPR008921">
    <property type="entry name" value="DNA_pol3_clamp-load_cplx_C"/>
</dbReference>
<dbReference type="PANTHER" id="PTHR11669:SF0">
    <property type="entry name" value="PROTEIN STICHEL-LIKE 2"/>
    <property type="match status" value="1"/>
</dbReference>
<evidence type="ECO:0000259" key="13">
    <source>
        <dbReference type="SMART" id="SM00382"/>
    </source>
</evidence>
<evidence type="ECO:0000256" key="7">
    <source>
        <dbReference type="ARBA" id="ARBA00022833"/>
    </source>
</evidence>
<dbReference type="InterPro" id="IPR012763">
    <property type="entry name" value="DNA_pol_III_sug/sutau_N"/>
</dbReference>
<keyword evidence="2 11" id="KW-0808">Transferase</keyword>
<dbReference type="NCBIfam" id="TIGR01128">
    <property type="entry name" value="holA"/>
    <property type="match status" value="1"/>
</dbReference>
<keyword evidence="14" id="KW-0378">Hydrolase</keyword>
<keyword evidence="15" id="KW-1185">Reference proteome</keyword>
<dbReference type="EMBL" id="LT605205">
    <property type="protein sequence ID" value="SCD22172.1"/>
    <property type="molecule type" value="Genomic_DNA"/>
</dbReference>
<accession>A0A1R3T7G0</accession>
<dbReference type="SUPFAM" id="SSF52540">
    <property type="entry name" value="P-loop containing nucleoside triphosphate hydrolases"/>
    <property type="match status" value="1"/>
</dbReference>
<dbReference type="GO" id="GO:0003677">
    <property type="term" value="F:DNA binding"/>
    <property type="evidence" value="ECO:0007669"/>
    <property type="project" value="InterPro"/>
</dbReference>
<dbReference type="InterPro" id="IPR005790">
    <property type="entry name" value="DNA_polIII_delta"/>
</dbReference>
<evidence type="ECO:0000256" key="1">
    <source>
        <dbReference type="ARBA" id="ARBA00006360"/>
    </source>
</evidence>
<dbReference type="CDD" id="cd18137">
    <property type="entry name" value="HLD_clamp_pol_III_gamma_tau"/>
    <property type="match status" value="1"/>
</dbReference>
<dbReference type="FunFam" id="1.10.8.60:FF:000013">
    <property type="entry name" value="DNA polymerase III subunit gamma/tau"/>
    <property type="match status" value="1"/>
</dbReference>
<keyword evidence="6 11" id="KW-0547">Nucleotide-binding</keyword>
<dbReference type="InterPro" id="IPR045085">
    <property type="entry name" value="HLD_clamp_pol_III_gamma_tau"/>
</dbReference>
<evidence type="ECO:0000256" key="3">
    <source>
        <dbReference type="ARBA" id="ARBA00022695"/>
    </source>
</evidence>
<dbReference type="Pfam" id="PF12169">
    <property type="entry name" value="DNA_pol3_gamma3"/>
    <property type="match status" value="1"/>
</dbReference>
<dbReference type="FunFam" id="3.40.50.300:FF:000014">
    <property type="entry name" value="DNA polymerase III subunit gamma/tau"/>
    <property type="match status" value="1"/>
</dbReference>
<protein>
    <recommendedName>
        <fullName evidence="11">DNA polymerase III subunit gamma/tau</fullName>
        <ecNumber evidence="11">2.7.7.7</ecNumber>
    </recommendedName>
</protein>
<keyword evidence="4 11" id="KW-0235">DNA replication</keyword>
<dbReference type="Gene3D" id="3.40.50.300">
    <property type="entry name" value="P-loop containing nucleotide triphosphate hydrolases"/>
    <property type="match status" value="1"/>
</dbReference>
<evidence type="ECO:0000256" key="10">
    <source>
        <dbReference type="ARBA" id="ARBA00049244"/>
    </source>
</evidence>
<dbReference type="GO" id="GO:0005524">
    <property type="term" value="F:ATP binding"/>
    <property type="evidence" value="ECO:0007669"/>
    <property type="project" value="UniProtKB-KW"/>
</dbReference>
<dbReference type="NCBIfam" id="TIGR02397">
    <property type="entry name" value="dnaX_nterm"/>
    <property type="match status" value="1"/>
</dbReference>
<dbReference type="GO" id="GO:0046872">
    <property type="term" value="F:metal ion binding"/>
    <property type="evidence" value="ECO:0007669"/>
    <property type="project" value="UniProtKB-KW"/>
</dbReference>
<feature type="domain" description="AAA+ ATPase" evidence="13">
    <location>
        <begin position="38"/>
        <end position="181"/>
    </location>
</feature>
<feature type="compositionally biased region" description="Basic and acidic residues" evidence="12">
    <location>
        <begin position="370"/>
        <end position="415"/>
    </location>
</feature>
<comment type="catalytic activity">
    <reaction evidence="10 11">
        <text>DNA(n) + a 2'-deoxyribonucleoside 5'-triphosphate = DNA(n+1) + diphosphate</text>
        <dbReference type="Rhea" id="RHEA:22508"/>
        <dbReference type="Rhea" id="RHEA-COMP:17339"/>
        <dbReference type="Rhea" id="RHEA-COMP:17340"/>
        <dbReference type="ChEBI" id="CHEBI:33019"/>
        <dbReference type="ChEBI" id="CHEBI:61560"/>
        <dbReference type="ChEBI" id="CHEBI:173112"/>
        <dbReference type="EC" id="2.7.7.7"/>
    </reaction>
</comment>
<dbReference type="PRINTS" id="PR00300">
    <property type="entry name" value="CLPPROTEASEA"/>
</dbReference>
<evidence type="ECO:0000256" key="12">
    <source>
        <dbReference type="SAM" id="MobiDB-lite"/>
    </source>
</evidence>
<dbReference type="SMART" id="SM00382">
    <property type="entry name" value="AAA"/>
    <property type="match status" value="1"/>
</dbReference>
<dbReference type="Proteomes" id="UP000187464">
    <property type="component" value="Chromosome I"/>
</dbReference>
<keyword evidence="5" id="KW-0479">Metal-binding</keyword>
<evidence type="ECO:0000313" key="14">
    <source>
        <dbReference type="EMBL" id="SCD22172.1"/>
    </source>
</evidence>
<dbReference type="KEGG" id="psac:PSM36_3387"/>
<keyword evidence="8 11" id="KW-0067">ATP-binding</keyword>
<keyword evidence="3 11" id="KW-0548">Nucleotidyltransferase</keyword>
<reference evidence="14 15" key="1">
    <citation type="submission" date="2016-08" db="EMBL/GenBank/DDBJ databases">
        <authorList>
            <person name="Seilhamer J.J."/>
        </authorList>
    </citation>
    <scope>NUCLEOTIDE SEQUENCE [LARGE SCALE GENOMIC DNA]</scope>
    <source>
        <strain evidence="14">M3/6</strain>
    </source>
</reference>
<feature type="region of interest" description="Disordered" evidence="12">
    <location>
        <begin position="470"/>
        <end position="497"/>
    </location>
</feature>
<dbReference type="GO" id="GO:0004180">
    <property type="term" value="F:carboxypeptidase activity"/>
    <property type="evidence" value="ECO:0007669"/>
    <property type="project" value="UniProtKB-KW"/>
</dbReference>
<dbReference type="EC" id="2.7.7.7" evidence="11"/>
<evidence type="ECO:0000313" key="15">
    <source>
        <dbReference type="Proteomes" id="UP000187464"/>
    </source>
</evidence>
<keyword evidence="14" id="KW-0121">Carboxypeptidase</keyword>
<keyword evidence="14" id="KW-0645">Protease</keyword>
<dbReference type="NCBIfam" id="NF004046">
    <property type="entry name" value="PRK05563.1"/>
    <property type="match status" value="1"/>
</dbReference>
<dbReference type="STRING" id="1642647.PSM36_3387"/>
<comment type="function">
    <text evidence="11">DNA polymerase III is a complex, multichain enzyme responsible for most of the replicative synthesis in bacteria. This DNA polymerase also exhibits 3' to 5' exonuclease activity.</text>
</comment>
<evidence type="ECO:0000256" key="4">
    <source>
        <dbReference type="ARBA" id="ARBA00022705"/>
    </source>
</evidence>
<evidence type="ECO:0000256" key="11">
    <source>
        <dbReference type="RuleBase" id="RU364063"/>
    </source>
</evidence>
<dbReference type="AlphaFoldDB" id="A0A1R3T7G0"/>
<dbReference type="CDD" id="cd00009">
    <property type="entry name" value="AAA"/>
    <property type="match status" value="1"/>
</dbReference>